<gene>
    <name evidence="4" type="ORF">P0Y53_12985</name>
</gene>
<dbReference type="AlphaFoldDB" id="A0AAJ5WY70"/>
<protein>
    <submittedName>
        <fullName evidence="4">DUF4974 domain-containing protein</fullName>
    </submittedName>
</protein>
<organism evidence="4 5">
    <name type="scientific">Candidatus Pseudobacter hemicellulosilyticus</name>
    <dbReference type="NCBI Taxonomy" id="3121375"/>
    <lineage>
        <taxon>Bacteria</taxon>
        <taxon>Pseudomonadati</taxon>
        <taxon>Bacteroidota</taxon>
        <taxon>Chitinophagia</taxon>
        <taxon>Chitinophagales</taxon>
        <taxon>Chitinophagaceae</taxon>
        <taxon>Pseudobacter</taxon>
    </lineage>
</organism>
<feature type="transmembrane region" description="Helical" evidence="1">
    <location>
        <begin position="94"/>
        <end position="112"/>
    </location>
</feature>
<name>A0AAJ5WY70_9BACT</name>
<dbReference type="Pfam" id="PF04773">
    <property type="entry name" value="FecR"/>
    <property type="match status" value="1"/>
</dbReference>
<evidence type="ECO:0000313" key="4">
    <source>
        <dbReference type="EMBL" id="WEK38414.1"/>
    </source>
</evidence>
<evidence type="ECO:0000313" key="5">
    <source>
        <dbReference type="Proteomes" id="UP001220610"/>
    </source>
</evidence>
<evidence type="ECO:0000259" key="2">
    <source>
        <dbReference type="Pfam" id="PF04773"/>
    </source>
</evidence>
<keyword evidence="1" id="KW-0472">Membrane</keyword>
<proteinExistence type="predicted"/>
<dbReference type="PANTHER" id="PTHR30273:SF2">
    <property type="entry name" value="PROTEIN FECR"/>
    <property type="match status" value="1"/>
</dbReference>
<feature type="domain" description="FecR protein" evidence="2">
    <location>
        <begin position="186"/>
        <end position="281"/>
    </location>
</feature>
<reference evidence="4" key="1">
    <citation type="submission" date="2023-03" db="EMBL/GenBank/DDBJ databases">
        <title>Andean soil-derived lignocellulolytic bacterial consortium as a source of novel taxa and putative plastic-active enzymes.</title>
        <authorList>
            <person name="Diaz-Garcia L."/>
            <person name="Chuvochina M."/>
            <person name="Feuerriegel G."/>
            <person name="Bunk B."/>
            <person name="Sproer C."/>
            <person name="Streit W.R."/>
            <person name="Rodriguez L.M."/>
            <person name="Overmann J."/>
            <person name="Jimenez D.J."/>
        </authorList>
    </citation>
    <scope>NUCLEOTIDE SEQUENCE</scope>
    <source>
        <strain evidence="4">MAG 7</strain>
    </source>
</reference>
<dbReference type="PANTHER" id="PTHR30273">
    <property type="entry name" value="PERIPLASMIC SIGNAL SENSOR AND SIGMA FACTOR ACTIVATOR FECR-RELATED"/>
    <property type="match status" value="1"/>
</dbReference>
<keyword evidence="1" id="KW-1133">Transmembrane helix</keyword>
<evidence type="ECO:0000259" key="3">
    <source>
        <dbReference type="Pfam" id="PF16344"/>
    </source>
</evidence>
<feature type="domain" description="Protein FecR C-terminal" evidence="3">
    <location>
        <begin position="323"/>
        <end position="389"/>
    </location>
</feature>
<sequence length="391" mass="43642">MVMQTDLSFDPSLLAMLHKYWSGQALSPVEQDLLDRWLAAAPENLSFLKEIDSQEALVAAFRNWKQADTEAIWQRSYLPLQREQTPARRITRRWWPAAAAVLLLALGAGWWYTRQELAPAPIVSASTDVDPGRYGAVLTLADGSEMLLDTVRNGLLTTQDGARLVINEGRLSYQSADAEETVAYNRMTTPRGRQFQLQLPDGSRVWLNAASSIRYPTVFSGNNRTVEITGEVYIEVAGDSRRSFSVQIGDSMQVQLTGGHVNINAYTDEPVLKTTLLEGLVNVRTAQQEMPLQPGQQAQISPEGGRVVSNADLQEAVAWKNGRFYFQHADLPTVMRQLARWYDVEVVYEGNIPEASFTGKIDQSLTLSQLLKGLGNTINYSIENKKIIIRP</sequence>
<dbReference type="Pfam" id="PF16344">
    <property type="entry name" value="FecR_C"/>
    <property type="match status" value="1"/>
</dbReference>
<dbReference type="EMBL" id="CP119311">
    <property type="protein sequence ID" value="WEK38414.1"/>
    <property type="molecule type" value="Genomic_DNA"/>
</dbReference>
<dbReference type="InterPro" id="IPR006860">
    <property type="entry name" value="FecR"/>
</dbReference>
<keyword evidence="1" id="KW-0812">Transmembrane</keyword>
<dbReference type="InterPro" id="IPR012373">
    <property type="entry name" value="Ferrdict_sens_TM"/>
</dbReference>
<evidence type="ECO:0000256" key="1">
    <source>
        <dbReference type="SAM" id="Phobius"/>
    </source>
</evidence>
<dbReference type="Gene3D" id="2.60.120.1440">
    <property type="match status" value="1"/>
</dbReference>
<dbReference type="GO" id="GO:0016989">
    <property type="term" value="F:sigma factor antagonist activity"/>
    <property type="evidence" value="ECO:0007669"/>
    <property type="project" value="TreeGrafter"/>
</dbReference>
<dbReference type="InterPro" id="IPR032508">
    <property type="entry name" value="FecR_C"/>
</dbReference>
<dbReference type="Proteomes" id="UP001220610">
    <property type="component" value="Chromosome"/>
</dbReference>
<dbReference type="Gene3D" id="3.55.50.30">
    <property type="match status" value="1"/>
</dbReference>
<accession>A0AAJ5WY70</accession>